<dbReference type="AlphaFoldDB" id="A0A0M3HS39"/>
<proteinExistence type="predicted"/>
<evidence type="ECO:0000313" key="2">
    <source>
        <dbReference type="WBParaSite" id="ALUE_0000522901-mRNA-1"/>
    </source>
</evidence>
<reference evidence="2" key="1">
    <citation type="submission" date="2017-02" db="UniProtKB">
        <authorList>
            <consortium name="WormBaseParasite"/>
        </authorList>
    </citation>
    <scope>IDENTIFICATION</scope>
</reference>
<keyword evidence="1" id="KW-1185">Reference proteome</keyword>
<name>A0A0M3HS39_ASCLU</name>
<accession>A0A0M3HS39</accession>
<evidence type="ECO:0000313" key="1">
    <source>
        <dbReference type="Proteomes" id="UP000036681"/>
    </source>
</evidence>
<protein>
    <submittedName>
        <fullName evidence="2">Transposase</fullName>
    </submittedName>
</protein>
<dbReference type="WBParaSite" id="ALUE_0000522901-mRNA-1">
    <property type="protein sequence ID" value="ALUE_0000522901-mRNA-1"/>
    <property type="gene ID" value="ALUE_0000522901"/>
</dbReference>
<organism evidence="1 2">
    <name type="scientific">Ascaris lumbricoides</name>
    <name type="common">Giant roundworm</name>
    <dbReference type="NCBI Taxonomy" id="6252"/>
    <lineage>
        <taxon>Eukaryota</taxon>
        <taxon>Metazoa</taxon>
        <taxon>Ecdysozoa</taxon>
        <taxon>Nematoda</taxon>
        <taxon>Chromadorea</taxon>
        <taxon>Rhabditida</taxon>
        <taxon>Spirurina</taxon>
        <taxon>Ascaridomorpha</taxon>
        <taxon>Ascaridoidea</taxon>
        <taxon>Ascarididae</taxon>
        <taxon>Ascaris</taxon>
    </lineage>
</organism>
<dbReference type="Proteomes" id="UP000036681">
    <property type="component" value="Unplaced"/>
</dbReference>
<sequence>MACFWRGNIGYRLYTTGLLEQTRTMLYKRRWCAEECHLQCGRTLKTADELPAAGKLASTALENEHAPYA</sequence>